<comment type="caution">
    <text evidence="2">The sequence shown here is derived from an EMBL/GenBank/DDBJ whole genome shotgun (WGS) entry which is preliminary data.</text>
</comment>
<dbReference type="EMBL" id="VKAC01000002">
    <property type="protein sequence ID" value="TXR57598.1"/>
    <property type="molecule type" value="Genomic_DNA"/>
</dbReference>
<sequence length="68" mass="6994">MTSDPDQLAEQDPLGVASQLDASEEDPSADATAALPGHGADEVVDDAEGHHGPAQEPRIGSPSQDHPR</sequence>
<evidence type="ECO:0000256" key="1">
    <source>
        <dbReference type="SAM" id="MobiDB-lite"/>
    </source>
</evidence>
<evidence type="ECO:0000313" key="2">
    <source>
        <dbReference type="EMBL" id="TXR57598.1"/>
    </source>
</evidence>
<dbReference type="OrthoDB" id="5193992at2"/>
<proteinExistence type="predicted"/>
<gene>
    <name evidence="2" type="ORF">FMM08_05120</name>
</gene>
<feature type="region of interest" description="Disordered" evidence="1">
    <location>
        <begin position="1"/>
        <end position="68"/>
    </location>
</feature>
<protein>
    <submittedName>
        <fullName evidence="2">Uncharacterized protein</fullName>
    </submittedName>
</protein>
<name>A0A5C8ZK92_9ACTN</name>
<dbReference type="RefSeq" id="WP_147925237.1">
    <property type="nucleotide sequence ID" value="NZ_VKAC01000002.1"/>
</dbReference>
<keyword evidence="3" id="KW-1185">Reference proteome</keyword>
<reference evidence="2 3" key="1">
    <citation type="submission" date="2019-07" db="EMBL/GenBank/DDBJ databases">
        <title>Quadrisphaera sp. strain DD2A genome sequencing and assembly.</title>
        <authorList>
            <person name="Kim I."/>
        </authorList>
    </citation>
    <scope>NUCLEOTIDE SEQUENCE [LARGE SCALE GENOMIC DNA]</scope>
    <source>
        <strain evidence="2 3">DD2A</strain>
    </source>
</reference>
<dbReference type="Proteomes" id="UP000321234">
    <property type="component" value="Unassembled WGS sequence"/>
</dbReference>
<organism evidence="2 3">
    <name type="scientific">Quadrisphaera setariae</name>
    <dbReference type="NCBI Taxonomy" id="2593304"/>
    <lineage>
        <taxon>Bacteria</taxon>
        <taxon>Bacillati</taxon>
        <taxon>Actinomycetota</taxon>
        <taxon>Actinomycetes</taxon>
        <taxon>Kineosporiales</taxon>
        <taxon>Kineosporiaceae</taxon>
        <taxon>Quadrisphaera</taxon>
    </lineage>
</organism>
<evidence type="ECO:0000313" key="3">
    <source>
        <dbReference type="Proteomes" id="UP000321234"/>
    </source>
</evidence>
<accession>A0A5C8ZK92</accession>
<dbReference type="AlphaFoldDB" id="A0A5C8ZK92"/>